<accession>G3IKQ8</accession>
<evidence type="ECO:0000259" key="7">
    <source>
        <dbReference type="PROSITE" id="PS50234"/>
    </source>
</evidence>
<dbReference type="PRINTS" id="PR00759">
    <property type="entry name" value="BASICPTASE"/>
</dbReference>
<dbReference type="Pfam" id="PF00014">
    <property type="entry name" value="Kunitz_BPTI"/>
    <property type="match status" value="1"/>
</dbReference>
<dbReference type="Proteomes" id="UP000001075">
    <property type="component" value="Unassembled WGS sequence"/>
</dbReference>
<dbReference type="InterPro" id="IPR050098">
    <property type="entry name" value="TFPI/VKTCI-like"/>
</dbReference>
<evidence type="ECO:0000313" key="10">
    <source>
        <dbReference type="EMBL" id="EGW11106.1"/>
    </source>
</evidence>
<dbReference type="SUPFAM" id="SSF57362">
    <property type="entry name" value="BPTI-like"/>
    <property type="match status" value="1"/>
</dbReference>
<keyword evidence="4" id="KW-0722">Serine protease inhibitor</keyword>
<keyword evidence="2" id="KW-0272">Extracellular matrix</keyword>
<dbReference type="InterPro" id="IPR036116">
    <property type="entry name" value="FN3_sf"/>
</dbReference>
<evidence type="ECO:0000256" key="6">
    <source>
        <dbReference type="ARBA" id="ARBA00023157"/>
    </source>
</evidence>
<dbReference type="InterPro" id="IPR036880">
    <property type="entry name" value="Kunitz_BPTI_sf"/>
</dbReference>
<dbReference type="SUPFAM" id="SSF49265">
    <property type="entry name" value="Fibronectin type III"/>
    <property type="match status" value="1"/>
</dbReference>
<keyword evidence="6" id="KW-1015">Disulfide bond</keyword>
<proteinExistence type="predicted"/>
<evidence type="ECO:0000256" key="4">
    <source>
        <dbReference type="ARBA" id="ARBA00022900"/>
    </source>
</evidence>
<comment type="subcellular location">
    <subcellularLocation>
        <location evidence="1">Secreted</location>
        <location evidence="1">Extracellular space</location>
        <location evidence="1">Extracellular matrix</location>
    </subcellularLocation>
</comment>
<dbReference type="SMART" id="SM00131">
    <property type="entry name" value="KU"/>
    <property type="match status" value="1"/>
</dbReference>
<dbReference type="InterPro" id="IPR002035">
    <property type="entry name" value="VWF_A"/>
</dbReference>
<dbReference type="PANTHER" id="PTHR10083:SF328">
    <property type="entry name" value="TISSUE FACTOR PATHWAY INHIBITOR"/>
    <property type="match status" value="1"/>
</dbReference>
<organism evidence="10 11">
    <name type="scientific">Cricetulus griseus</name>
    <name type="common">Chinese hamster</name>
    <name type="synonym">Cricetulus barabensis griseus</name>
    <dbReference type="NCBI Taxonomy" id="10029"/>
    <lineage>
        <taxon>Eukaryota</taxon>
        <taxon>Metazoa</taxon>
        <taxon>Chordata</taxon>
        <taxon>Craniata</taxon>
        <taxon>Vertebrata</taxon>
        <taxon>Euteleostomi</taxon>
        <taxon>Mammalia</taxon>
        <taxon>Eutheria</taxon>
        <taxon>Euarchontoglires</taxon>
        <taxon>Glires</taxon>
        <taxon>Rodentia</taxon>
        <taxon>Myomorpha</taxon>
        <taxon>Muroidea</taxon>
        <taxon>Cricetidae</taxon>
        <taxon>Cricetinae</taxon>
        <taxon>Cricetulus</taxon>
    </lineage>
</organism>
<dbReference type="CDD" id="cd00063">
    <property type="entry name" value="FN3"/>
    <property type="match status" value="1"/>
</dbReference>
<dbReference type="FunFam" id="3.40.50.410:FF:000016">
    <property type="entry name" value="Collagen type VI alpha 3 chain"/>
    <property type="match status" value="1"/>
</dbReference>
<dbReference type="PaxDb" id="10029-XP_007653274.1"/>
<protein>
    <submittedName>
        <fullName evidence="10">Collagen alpha-3(VI) chain</fullName>
    </submittedName>
</protein>
<dbReference type="PROSITE" id="PS50234">
    <property type="entry name" value="VWFA"/>
    <property type="match status" value="1"/>
</dbReference>
<dbReference type="InterPro" id="IPR002223">
    <property type="entry name" value="Kunitz_BPTI"/>
</dbReference>
<dbReference type="GO" id="GO:0005581">
    <property type="term" value="C:collagen trimer"/>
    <property type="evidence" value="ECO:0007669"/>
    <property type="project" value="UniProtKB-KW"/>
</dbReference>
<dbReference type="Pfam" id="PF00041">
    <property type="entry name" value="fn3"/>
    <property type="match status" value="1"/>
</dbReference>
<dbReference type="EMBL" id="JH003719">
    <property type="protein sequence ID" value="EGW11106.1"/>
    <property type="molecule type" value="Genomic_DNA"/>
</dbReference>
<dbReference type="InterPro" id="IPR003961">
    <property type="entry name" value="FN3_dom"/>
</dbReference>
<dbReference type="AlphaFoldDB" id="G3IKQ8"/>
<dbReference type="CDD" id="cd22629">
    <property type="entry name" value="Kunitz_collagen_alpha3_VI"/>
    <property type="match status" value="1"/>
</dbReference>
<name>G3IKQ8_CRIGR</name>
<dbReference type="InParanoid" id="G3IKQ8"/>
<feature type="domain" description="VWFA" evidence="7">
    <location>
        <begin position="1"/>
        <end position="161"/>
    </location>
</feature>
<dbReference type="PROSITE" id="PS50279">
    <property type="entry name" value="BPTI_KUNITZ_2"/>
    <property type="match status" value="1"/>
</dbReference>
<keyword evidence="5 10" id="KW-0176">Collagen</keyword>
<dbReference type="GO" id="GO:0005615">
    <property type="term" value="C:extracellular space"/>
    <property type="evidence" value="ECO:0007669"/>
    <property type="project" value="TreeGrafter"/>
</dbReference>
<evidence type="ECO:0000256" key="3">
    <source>
        <dbReference type="ARBA" id="ARBA00022690"/>
    </source>
</evidence>
<dbReference type="PROSITE" id="PS50853">
    <property type="entry name" value="FN3"/>
    <property type="match status" value="1"/>
</dbReference>
<dbReference type="InterPro" id="IPR036465">
    <property type="entry name" value="vWFA_dom_sf"/>
</dbReference>
<reference evidence="11" key="1">
    <citation type="journal article" date="2011" name="Nat. Biotechnol.">
        <title>The genomic sequence of the Chinese hamster ovary (CHO)-K1 cell line.</title>
        <authorList>
            <person name="Xu X."/>
            <person name="Nagarajan H."/>
            <person name="Lewis N.E."/>
            <person name="Pan S."/>
            <person name="Cai Z."/>
            <person name="Liu X."/>
            <person name="Chen W."/>
            <person name="Xie M."/>
            <person name="Wang W."/>
            <person name="Hammond S."/>
            <person name="Andersen M.R."/>
            <person name="Neff N."/>
            <person name="Passarelli B."/>
            <person name="Koh W."/>
            <person name="Fan H.C."/>
            <person name="Wang J."/>
            <person name="Gui Y."/>
            <person name="Lee K.H."/>
            <person name="Betenbaugh M.J."/>
            <person name="Quake S.R."/>
            <person name="Famili I."/>
            <person name="Palsson B.O."/>
            <person name="Wang J."/>
        </authorList>
    </citation>
    <scope>NUCLEOTIDE SEQUENCE [LARGE SCALE GENOMIC DNA]</scope>
    <source>
        <strain evidence="11">CHO K1 cell line</strain>
    </source>
</reference>
<dbReference type="Gene3D" id="2.60.40.10">
    <property type="entry name" value="Immunoglobulins"/>
    <property type="match status" value="1"/>
</dbReference>
<dbReference type="GO" id="GO:0004867">
    <property type="term" value="F:serine-type endopeptidase inhibitor activity"/>
    <property type="evidence" value="ECO:0007669"/>
    <property type="project" value="UniProtKB-KW"/>
</dbReference>
<dbReference type="Pfam" id="PF00092">
    <property type="entry name" value="VWA"/>
    <property type="match status" value="1"/>
</dbReference>
<dbReference type="CDD" id="cd01450">
    <property type="entry name" value="vWFA_subfamily_ECM"/>
    <property type="match status" value="1"/>
</dbReference>
<feature type="domain" description="Fibronectin type-III" evidence="9">
    <location>
        <begin position="171"/>
        <end position="264"/>
    </location>
</feature>
<dbReference type="SUPFAM" id="SSF53300">
    <property type="entry name" value="vWA-like"/>
    <property type="match status" value="1"/>
</dbReference>
<keyword evidence="2" id="KW-0964">Secreted</keyword>
<evidence type="ECO:0000256" key="2">
    <source>
        <dbReference type="ARBA" id="ARBA00022530"/>
    </source>
</evidence>
<keyword evidence="3" id="KW-0646">Protease inhibitor</keyword>
<feature type="domain" description="BPTI/Kunitz inhibitor" evidence="8">
    <location>
        <begin position="259"/>
        <end position="309"/>
    </location>
</feature>
<evidence type="ECO:0000256" key="1">
    <source>
        <dbReference type="ARBA" id="ARBA00004498"/>
    </source>
</evidence>
<dbReference type="Gene3D" id="4.10.410.10">
    <property type="entry name" value="Pancreatic trypsin inhibitor Kunitz domain"/>
    <property type="match status" value="1"/>
</dbReference>
<sequence length="329" mass="36877">MRDVLLRIVGDLTIAESNCPRGARVAVVTYNNEVTTEIRFADSKKKSALLDSIQNLQVALTSKQQSLETAMSFVARNTFKRVRSGFLMRKVAVFFSNKPTRATPQLREAVLKLSDAGITPLFLTSQEDQALTNALQINNTAVGHALVLPARGDLTDFLKNVLTCHVCLARVSREVQVSEVTENSARLHWERLEPSSSYFYDLTVTSAHDQSLVLRQNLTVTDRVISGLLPGQTYHVVVVSYLQSQVRAVYHGSFNTDICKLPKDSGTCAEFKLLWYYDLNDKGCKRFWYGGCGGNENRFKTQGECEKMCSPGKWLSLVFCFLCKRRDPG</sequence>
<dbReference type="InterPro" id="IPR020901">
    <property type="entry name" value="Prtase_inh_Kunz-CS"/>
</dbReference>
<dbReference type="FunFam" id="2.60.40.10:FF:000723">
    <property type="entry name" value="Collagen type VI alpha 3 chain"/>
    <property type="match status" value="1"/>
</dbReference>
<dbReference type="eggNOG" id="KOG3544">
    <property type="taxonomic scope" value="Eukaryota"/>
</dbReference>
<evidence type="ECO:0000259" key="8">
    <source>
        <dbReference type="PROSITE" id="PS50279"/>
    </source>
</evidence>
<dbReference type="Gene3D" id="3.40.50.410">
    <property type="entry name" value="von Willebrand factor, type A domain"/>
    <property type="match status" value="1"/>
</dbReference>
<evidence type="ECO:0000259" key="9">
    <source>
        <dbReference type="PROSITE" id="PS50853"/>
    </source>
</evidence>
<dbReference type="STRING" id="10029.G3IKQ8"/>
<evidence type="ECO:0000313" key="11">
    <source>
        <dbReference type="Proteomes" id="UP000001075"/>
    </source>
</evidence>
<dbReference type="InterPro" id="IPR013783">
    <property type="entry name" value="Ig-like_fold"/>
</dbReference>
<dbReference type="PANTHER" id="PTHR10083">
    <property type="entry name" value="KUNITZ-TYPE PROTEASE INHIBITOR-RELATED"/>
    <property type="match status" value="1"/>
</dbReference>
<evidence type="ECO:0000256" key="5">
    <source>
        <dbReference type="ARBA" id="ARBA00023119"/>
    </source>
</evidence>
<dbReference type="FunFam" id="4.10.410.10:FF:000020">
    <property type="entry name" value="Collagen, type VI, alpha 3"/>
    <property type="match status" value="1"/>
</dbReference>
<dbReference type="PROSITE" id="PS00280">
    <property type="entry name" value="BPTI_KUNITZ_1"/>
    <property type="match status" value="1"/>
</dbReference>
<gene>
    <name evidence="10" type="ORF">I79_024461</name>
</gene>